<protein>
    <recommendedName>
        <fullName evidence="4">Acetyltransferase</fullName>
    </recommendedName>
</protein>
<gene>
    <name evidence="2" type="ORF">Pph01_07590</name>
</gene>
<dbReference type="SUPFAM" id="SSF55729">
    <property type="entry name" value="Acyl-CoA N-acyltransferases (Nat)"/>
    <property type="match status" value="1"/>
</dbReference>
<dbReference type="InterPro" id="IPR016181">
    <property type="entry name" value="Acyl_CoA_acyltransferase"/>
</dbReference>
<comment type="caution">
    <text evidence="2">The sequence shown here is derived from an EMBL/GenBank/DDBJ whole genome shotgun (WGS) entry which is preliminary data.</text>
</comment>
<evidence type="ECO:0000313" key="2">
    <source>
        <dbReference type="EMBL" id="GII35756.1"/>
    </source>
</evidence>
<reference evidence="2 3" key="1">
    <citation type="submission" date="2021-01" db="EMBL/GenBank/DDBJ databases">
        <title>Whole genome shotgun sequence of Planotetraspora phitsanulokensis NBRC 104273.</title>
        <authorList>
            <person name="Komaki H."/>
            <person name="Tamura T."/>
        </authorList>
    </citation>
    <scope>NUCLEOTIDE SEQUENCE [LARGE SCALE GENOMIC DNA]</scope>
    <source>
        <strain evidence="2 3">NBRC 104273</strain>
    </source>
</reference>
<dbReference type="AlphaFoldDB" id="A0A8J3U033"/>
<accession>A0A8J3U033</accession>
<evidence type="ECO:0000256" key="1">
    <source>
        <dbReference type="SAM" id="MobiDB-lite"/>
    </source>
</evidence>
<evidence type="ECO:0008006" key="4">
    <source>
        <dbReference type="Google" id="ProtNLM"/>
    </source>
</evidence>
<evidence type="ECO:0000313" key="3">
    <source>
        <dbReference type="Proteomes" id="UP000622547"/>
    </source>
</evidence>
<keyword evidence="3" id="KW-1185">Reference proteome</keyword>
<feature type="compositionally biased region" description="Polar residues" evidence="1">
    <location>
        <begin position="57"/>
        <end position="67"/>
    </location>
</feature>
<feature type="region of interest" description="Disordered" evidence="1">
    <location>
        <begin position="47"/>
        <end position="67"/>
    </location>
</feature>
<name>A0A8J3U033_9ACTN</name>
<dbReference type="Proteomes" id="UP000622547">
    <property type="component" value="Unassembled WGS sequence"/>
</dbReference>
<sequence length="67" mass="7199">MRPVFARAASDNVRSLKVLQKAGFAVIGTEISYADGRNKEIEETILRLDGPAKTAPSDASSGERQAH</sequence>
<organism evidence="2 3">
    <name type="scientific">Planotetraspora phitsanulokensis</name>
    <dbReference type="NCBI Taxonomy" id="575192"/>
    <lineage>
        <taxon>Bacteria</taxon>
        <taxon>Bacillati</taxon>
        <taxon>Actinomycetota</taxon>
        <taxon>Actinomycetes</taxon>
        <taxon>Streptosporangiales</taxon>
        <taxon>Streptosporangiaceae</taxon>
        <taxon>Planotetraspora</taxon>
    </lineage>
</organism>
<dbReference type="EMBL" id="BOOP01000003">
    <property type="protein sequence ID" value="GII35756.1"/>
    <property type="molecule type" value="Genomic_DNA"/>
</dbReference>
<proteinExistence type="predicted"/>
<dbReference type="Gene3D" id="3.40.630.30">
    <property type="match status" value="1"/>
</dbReference>